<reference evidence="1 2" key="1">
    <citation type="journal article" date="2022" name="Environ. Microbiol. Rep.">
        <title>Eco-phylogenetic analyses reveal divergent evolution of vitamin B12 metabolism in the marine bacterial family 'Psychromonadaceae'.</title>
        <authorList>
            <person name="Jin X."/>
            <person name="Yang Y."/>
            <person name="Cao H."/>
            <person name="Gao B."/>
            <person name="Zhao Z."/>
        </authorList>
    </citation>
    <scope>NUCLEOTIDE SEQUENCE [LARGE SCALE GENOMIC DNA]</scope>
    <source>
        <strain evidence="1 2">MKS20</strain>
    </source>
</reference>
<name>A0ABS8W8F3_9GAMM</name>
<dbReference type="CDD" id="cd20169">
    <property type="entry name" value="Peptidase_M90_mtfA"/>
    <property type="match status" value="1"/>
</dbReference>
<dbReference type="SUPFAM" id="SSF55486">
    <property type="entry name" value="Metalloproteases ('zincins'), catalytic domain"/>
    <property type="match status" value="1"/>
</dbReference>
<sequence>MNIVFLAFAILITGLFLFLPVYKDKKARFADFPQQWRDILSTNVPMYNVLPEPLKLQLHLLINSFLHRKTFYPCQDLVMTDEIRVTIAGQACILLLNRKTDEFAKLKSVLVYPAAFIAAHTSVDENGLVSVDQKGLAGESWGMGKIVLSWDDVKKGAMDVADGHNVVLHEFAHQLDSADGSANGAPILSSANAYKSWAKVMSKEFAALQQNQLHHVRSVMDDYGATNPAEFFAVVTETFFEKPTLLKQRHPELYQVLAQYYHVKPDEWQH</sequence>
<dbReference type="Gene3D" id="3.40.390.10">
    <property type="entry name" value="Collagenase (Catalytic Domain)"/>
    <property type="match status" value="1"/>
</dbReference>
<dbReference type="InterPro" id="IPR042252">
    <property type="entry name" value="MtfA_N"/>
</dbReference>
<dbReference type="InterPro" id="IPR024079">
    <property type="entry name" value="MetalloPept_cat_dom_sf"/>
</dbReference>
<proteinExistence type="predicted"/>
<dbReference type="InterPro" id="IPR010384">
    <property type="entry name" value="MtfA_fam"/>
</dbReference>
<protein>
    <submittedName>
        <fullName evidence="1">Zinc-dependent peptidase</fullName>
    </submittedName>
</protein>
<dbReference type="RefSeq" id="WP_233051394.1">
    <property type="nucleotide sequence ID" value="NZ_JAIMJA010000002.1"/>
</dbReference>
<accession>A0ABS8W8F3</accession>
<keyword evidence="2" id="KW-1185">Reference proteome</keyword>
<organism evidence="1 2">
    <name type="scientific">Motilimonas cestriensis</name>
    <dbReference type="NCBI Taxonomy" id="2742685"/>
    <lineage>
        <taxon>Bacteria</taxon>
        <taxon>Pseudomonadati</taxon>
        <taxon>Pseudomonadota</taxon>
        <taxon>Gammaproteobacteria</taxon>
        <taxon>Alteromonadales</taxon>
        <taxon>Alteromonadales genera incertae sedis</taxon>
        <taxon>Motilimonas</taxon>
    </lineage>
</organism>
<gene>
    <name evidence="1" type="ORF">K6Y31_03200</name>
</gene>
<comment type="caution">
    <text evidence="1">The sequence shown here is derived from an EMBL/GenBank/DDBJ whole genome shotgun (WGS) entry which is preliminary data.</text>
</comment>
<dbReference type="PANTHER" id="PTHR30164">
    <property type="entry name" value="MTFA PEPTIDASE"/>
    <property type="match status" value="1"/>
</dbReference>
<dbReference type="Pfam" id="PF06167">
    <property type="entry name" value="Peptidase_M90"/>
    <property type="match status" value="1"/>
</dbReference>
<dbReference type="EMBL" id="JAIMJA010000002">
    <property type="protein sequence ID" value="MCE2593816.1"/>
    <property type="molecule type" value="Genomic_DNA"/>
</dbReference>
<evidence type="ECO:0000313" key="2">
    <source>
        <dbReference type="Proteomes" id="UP001201273"/>
    </source>
</evidence>
<dbReference type="Proteomes" id="UP001201273">
    <property type="component" value="Unassembled WGS sequence"/>
</dbReference>
<dbReference type="PANTHER" id="PTHR30164:SF2">
    <property type="entry name" value="PROTEIN MTFA"/>
    <property type="match status" value="1"/>
</dbReference>
<dbReference type="Gene3D" id="1.10.472.150">
    <property type="entry name" value="Glucose-regulated metallo-peptidase M90, N-terminal domain"/>
    <property type="match status" value="1"/>
</dbReference>
<evidence type="ECO:0000313" key="1">
    <source>
        <dbReference type="EMBL" id="MCE2593816.1"/>
    </source>
</evidence>